<protein>
    <submittedName>
        <fullName evidence="1">Uncharacterized protein</fullName>
    </submittedName>
</protein>
<proteinExistence type="predicted"/>
<evidence type="ECO:0000313" key="1">
    <source>
        <dbReference type="EMBL" id="JAH74657.1"/>
    </source>
</evidence>
<name>A0A0E9V9D2_ANGAN</name>
<reference evidence="1" key="2">
    <citation type="journal article" date="2015" name="Fish Shellfish Immunol.">
        <title>Early steps in the European eel (Anguilla anguilla)-Vibrio vulnificus interaction in the gills: Role of the RtxA13 toxin.</title>
        <authorList>
            <person name="Callol A."/>
            <person name="Pajuelo D."/>
            <person name="Ebbesson L."/>
            <person name="Teles M."/>
            <person name="MacKenzie S."/>
            <person name="Amaro C."/>
        </authorList>
    </citation>
    <scope>NUCLEOTIDE SEQUENCE</scope>
</reference>
<sequence length="9" mass="1130">MVLRLLTER</sequence>
<dbReference type="EMBL" id="GBXM01033920">
    <property type="protein sequence ID" value="JAH74657.1"/>
    <property type="molecule type" value="Transcribed_RNA"/>
</dbReference>
<accession>A0A0E9V9D2</accession>
<organism evidence="1">
    <name type="scientific">Anguilla anguilla</name>
    <name type="common">European freshwater eel</name>
    <name type="synonym">Muraena anguilla</name>
    <dbReference type="NCBI Taxonomy" id="7936"/>
    <lineage>
        <taxon>Eukaryota</taxon>
        <taxon>Metazoa</taxon>
        <taxon>Chordata</taxon>
        <taxon>Craniata</taxon>
        <taxon>Vertebrata</taxon>
        <taxon>Euteleostomi</taxon>
        <taxon>Actinopterygii</taxon>
        <taxon>Neopterygii</taxon>
        <taxon>Teleostei</taxon>
        <taxon>Anguilliformes</taxon>
        <taxon>Anguillidae</taxon>
        <taxon>Anguilla</taxon>
    </lineage>
</organism>
<reference evidence="1" key="1">
    <citation type="submission" date="2014-11" db="EMBL/GenBank/DDBJ databases">
        <authorList>
            <person name="Amaro Gonzalez C."/>
        </authorList>
    </citation>
    <scope>NUCLEOTIDE SEQUENCE</scope>
</reference>